<name>A0A2P2IU02_RHIMU</name>
<dbReference type="AlphaFoldDB" id="A0A2P2IU02"/>
<reference evidence="1" key="1">
    <citation type="submission" date="2018-02" db="EMBL/GenBank/DDBJ databases">
        <title>Rhizophora mucronata_Transcriptome.</title>
        <authorList>
            <person name="Meera S.P."/>
            <person name="Sreeshan A."/>
            <person name="Augustine A."/>
        </authorList>
    </citation>
    <scope>NUCLEOTIDE SEQUENCE</scope>
    <source>
        <tissue evidence="1">Leaf</tissue>
    </source>
</reference>
<dbReference type="EMBL" id="GGEC01004191">
    <property type="protein sequence ID" value="MBW84674.1"/>
    <property type="molecule type" value="Transcribed_RNA"/>
</dbReference>
<sequence length="20" mass="2581">MINSLCCWCCFRRWLFWDPT</sequence>
<accession>A0A2P2IU02</accession>
<proteinExistence type="predicted"/>
<protein>
    <submittedName>
        <fullName evidence="1">Scarecrow-like protein 15</fullName>
    </submittedName>
</protein>
<organism evidence="1">
    <name type="scientific">Rhizophora mucronata</name>
    <name type="common">Asiatic mangrove</name>
    <dbReference type="NCBI Taxonomy" id="61149"/>
    <lineage>
        <taxon>Eukaryota</taxon>
        <taxon>Viridiplantae</taxon>
        <taxon>Streptophyta</taxon>
        <taxon>Embryophyta</taxon>
        <taxon>Tracheophyta</taxon>
        <taxon>Spermatophyta</taxon>
        <taxon>Magnoliopsida</taxon>
        <taxon>eudicotyledons</taxon>
        <taxon>Gunneridae</taxon>
        <taxon>Pentapetalae</taxon>
        <taxon>rosids</taxon>
        <taxon>fabids</taxon>
        <taxon>Malpighiales</taxon>
        <taxon>Rhizophoraceae</taxon>
        <taxon>Rhizophora</taxon>
    </lineage>
</organism>
<evidence type="ECO:0000313" key="1">
    <source>
        <dbReference type="EMBL" id="MBW84674.1"/>
    </source>
</evidence>